<comment type="caution">
    <text evidence="1">The sequence shown here is derived from an EMBL/GenBank/DDBJ whole genome shotgun (WGS) entry which is preliminary data.</text>
</comment>
<dbReference type="EMBL" id="JAIZAY010000001">
    <property type="protein sequence ID" value="KAJ8049299.1"/>
    <property type="molecule type" value="Genomic_DNA"/>
</dbReference>
<keyword evidence="2" id="KW-1185">Reference proteome</keyword>
<proteinExistence type="predicted"/>
<dbReference type="AlphaFoldDB" id="A0A9Q1CRK0"/>
<gene>
    <name evidence="1" type="ORF">HOLleu_01983</name>
</gene>
<dbReference type="Proteomes" id="UP001152320">
    <property type="component" value="Chromosome 1"/>
</dbReference>
<evidence type="ECO:0000313" key="1">
    <source>
        <dbReference type="EMBL" id="KAJ8049299.1"/>
    </source>
</evidence>
<protein>
    <submittedName>
        <fullName evidence="1">Uncharacterized protein</fullName>
    </submittedName>
</protein>
<sequence length="127" mass="14181">MSESDRLLAHGSQRTPRYYCRCVQPDPISKKLPCGDTICFHCLDNLPIRKCCCGRKKVKCPSCESVIKFPPSGLAEDFKNDDSMVAANENLCEGFRVLGLLQDDADKRGAYGETWGKPFKATHNSHI</sequence>
<evidence type="ECO:0000313" key="2">
    <source>
        <dbReference type="Proteomes" id="UP001152320"/>
    </source>
</evidence>
<organism evidence="1 2">
    <name type="scientific">Holothuria leucospilota</name>
    <name type="common">Black long sea cucumber</name>
    <name type="synonym">Mertensiothuria leucospilota</name>
    <dbReference type="NCBI Taxonomy" id="206669"/>
    <lineage>
        <taxon>Eukaryota</taxon>
        <taxon>Metazoa</taxon>
        <taxon>Echinodermata</taxon>
        <taxon>Eleutherozoa</taxon>
        <taxon>Echinozoa</taxon>
        <taxon>Holothuroidea</taxon>
        <taxon>Aspidochirotacea</taxon>
        <taxon>Aspidochirotida</taxon>
        <taxon>Holothuriidae</taxon>
        <taxon>Holothuria</taxon>
    </lineage>
</organism>
<name>A0A9Q1CRK0_HOLLE</name>
<accession>A0A9Q1CRK0</accession>
<reference evidence="1" key="1">
    <citation type="submission" date="2021-10" db="EMBL/GenBank/DDBJ databases">
        <title>Tropical sea cucumber genome reveals ecological adaptation and Cuvierian tubules defense mechanism.</title>
        <authorList>
            <person name="Chen T."/>
        </authorList>
    </citation>
    <scope>NUCLEOTIDE SEQUENCE</scope>
    <source>
        <strain evidence="1">Nanhai2018</strain>
        <tissue evidence="1">Muscle</tissue>
    </source>
</reference>